<reference evidence="2 3" key="1">
    <citation type="journal article" date="2014" name="Genome Announc.">
        <title>Draft Genome Sequence of Cytophaga fermentans JCM 21142T, a Facultative Anaerobe Isolated from Marine Mud.</title>
        <authorList>
            <person name="Starns D."/>
            <person name="Oshima K."/>
            <person name="Suda W."/>
            <person name="Iino T."/>
            <person name="Yuki M."/>
            <person name="Inoue J."/>
            <person name="Kitamura K."/>
            <person name="Iida T."/>
            <person name="Darby A."/>
            <person name="Hattori M."/>
            <person name="Ohkuma M."/>
        </authorList>
    </citation>
    <scope>NUCLEOTIDE SEQUENCE [LARGE SCALE GENOMIC DNA]</scope>
    <source>
        <strain evidence="2 3">JCM 21142</strain>
    </source>
</reference>
<dbReference type="Proteomes" id="UP000019402">
    <property type="component" value="Unassembled WGS sequence"/>
</dbReference>
<dbReference type="EMBL" id="BAMD01000131">
    <property type="protein sequence ID" value="GAF05812.1"/>
    <property type="molecule type" value="Genomic_DNA"/>
</dbReference>
<feature type="coiled-coil region" evidence="1">
    <location>
        <begin position="5"/>
        <end position="47"/>
    </location>
</feature>
<evidence type="ECO:0000313" key="3">
    <source>
        <dbReference type="Proteomes" id="UP000019402"/>
    </source>
</evidence>
<evidence type="ECO:0000256" key="1">
    <source>
        <dbReference type="SAM" id="Coils"/>
    </source>
</evidence>
<dbReference type="Pfam" id="PF11363">
    <property type="entry name" value="DUF3164"/>
    <property type="match status" value="1"/>
</dbReference>
<comment type="caution">
    <text evidence="2">The sequence shown here is derived from an EMBL/GenBank/DDBJ whole genome shotgun (WGS) entry which is preliminary data.</text>
</comment>
<name>W7YBK1_9BACT</name>
<keyword evidence="1" id="KW-0175">Coiled coil</keyword>
<protein>
    <recommendedName>
        <fullName evidence="4">DUF3164 family protein</fullName>
    </recommendedName>
</protein>
<dbReference type="OrthoDB" id="1004368at2"/>
<evidence type="ECO:0008006" key="4">
    <source>
        <dbReference type="Google" id="ProtNLM"/>
    </source>
</evidence>
<dbReference type="InterPro" id="IPR021505">
    <property type="entry name" value="Phage_B3_Orf6"/>
</dbReference>
<dbReference type="STRING" id="869213.GCA_000517085_01899"/>
<keyword evidence="3" id="KW-1185">Reference proteome</keyword>
<evidence type="ECO:0000313" key="2">
    <source>
        <dbReference type="EMBL" id="GAF05812.1"/>
    </source>
</evidence>
<dbReference type="RefSeq" id="WP_052343118.1">
    <property type="nucleotide sequence ID" value="NZ_BAMD01000131.1"/>
</dbReference>
<gene>
    <name evidence="2" type="ORF">JCM21142_114566</name>
</gene>
<dbReference type="AlphaFoldDB" id="W7YBK1"/>
<accession>W7YBK1</accession>
<organism evidence="2 3">
    <name type="scientific">Saccharicrinis fermentans DSM 9555 = JCM 21142</name>
    <dbReference type="NCBI Taxonomy" id="869213"/>
    <lineage>
        <taxon>Bacteria</taxon>
        <taxon>Pseudomonadati</taxon>
        <taxon>Bacteroidota</taxon>
        <taxon>Bacteroidia</taxon>
        <taxon>Marinilabiliales</taxon>
        <taxon>Marinilabiliaceae</taxon>
        <taxon>Saccharicrinis</taxon>
    </lineage>
</organism>
<proteinExistence type="predicted"/>
<dbReference type="eggNOG" id="ENOG5032R9U">
    <property type="taxonomic scope" value="Bacteria"/>
</dbReference>
<sequence length="227" mass="25855">MIDVSKMSQHEKEELFKQLKEEEAKKMEARERELELYKETKNKLVTETVKKMENLSSLISRAKAEVYNDFSTLLRLKKELYGYRDSQKSHSFSNELGQTIEIGFREVDGWDDTVDAGVAKIKEYLRSLSTNEETAKLVSIIGDLLKKDSKGNLQAKRMIQLKNKEREINNPIFSEGINIILSAHKPQRSAWFVEASTKGKTNEKTGVPLSISACEFPDGTNVDLSGF</sequence>